<keyword evidence="13" id="KW-1185">Reference proteome</keyword>
<protein>
    <recommendedName>
        <fullName evidence="11">UPAR/Ly6 domain-containing protein</fullName>
    </recommendedName>
</protein>
<evidence type="ECO:0000313" key="13">
    <source>
        <dbReference type="Proteomes" id="UP000694523"/>
    </source>
</evidence>
<dbReference type="InterPro" id="IPR045860">
    <property type="entry name" value="Snake_toxin-like_sf"/>
</dbReference>
<organism evidence="12 13">
    <name type="scientific">Neogobius melanostomus</name>
    <name type="common">round goby</name>
    <dbReference type="NCBI Taxonomy" id="47308"/>
    <lineage>
        <taxon>Eukaryota</taxon>
        <taxon>Metazoa</taxon>
        <taxon>Chordata</taxon>
        <taxon>Craniata</taxon>
        <taxon>Vertebrata</taxon>
        <taxon>Euteleostomi</taxon>
        <taxon>Actinopterygii</taxon>
        <taxon>Neopterygii</taxon>
        <taxon>Teleostei</taxon>
        <taxon>Neoteleostei</taxon>
        <taxon>Acanthomorphata</taxon>
        <taxon>Gobiaria</taxon>
        <taxon>Gobiiformes</taxon>
        <taxon>Gobioidei</taxon>
        <taxon>Gobiidae</taxon>
        <taxon>Benthophilinae</taxon>
        <taxon>Neogobiini</taxon>
        <taxon>Neogobius</taxon>
    </lineage>
</organism>
<keyword evidence="2" id="KW-1003">Cell membrane</keyword>
<evidence type="ECO:0000256" key="10">
    <source>
        <dbReference type="SAM" id="SignalP"/>
    </source>
</evidence>
<evidence type="ECO:0000256" key="9">
    <source>
        <dbReference type="ARBA" id="ARBA00029446"/>
    </source>
</evidence>
<feature type="domain" description="UPAR/Ly6" evidence="11">
    <location>
        <begin position="48"/>
        <end position="108"/>
    </location>
</feature>
<evidence type="ECO:0000256" key="7">
    <source>
        <dbReference type="ARBA" id="ARBA00023180"/>
    </source>
</evidence>
<reference evidence="12" key="2">
    <citation type="submission" date="2025-09" db="UniProtKB">
        <authorList>
            <consortium name="Ensembl"/>
        </authorList>
    </citation>
    <scope>IDENTIFICATION</scope>
</reference>
<dbReference type="PANTHER" id="PTHR47613:SF1">
    <property type="entry name" value="SPERM ACROSOME MEMBRANE-ASSOCIATED PROTEIN 4"/>
    <property type="match status" value="1"/>
</dbReference>
<keyword evidence="7" id="KW-0325">Glycoprotein</keyword>
<proteinExistence type="inferred from homology"/>
<dbReference type="GO" id="GO:0098552">
    <property type="term" value="C:side of membrane"/>
    <property type="evidence" value="ECO:0007669"/>
    <property type="project" value="UniProtKB-KW"/>
</dbReference>
<evidence type="ECO:0000259" key="11">
    <source>
        <dbReference type="Pfam" id="PF00021"/>
    </source>
</evidence>
<sequence length="132" mass="14659">GEDNTTRNMLVSVLLIYLMLPPLLCENLRCFYSPYTTQDTRRLFKVVVTECPPKQLCYKATGRYGNHSALTHHGCMLLKDCNKFKMITVSGAIYNTSYSCCDRAYCNTGSGIAANFATMFVVTGSLSIVMGL</sequence>
<evidence type="ECO:0000256" key="8">
    <source>
        <dbReference type="ARBA" id="ARBA00023288"/>
    </source>
</evidence>
<dbReference type="Gene3D" id="2.10.60.10">
    <property type="entry name" value="CD59"/>
    <property type="match status" value="1"/>
</dbReference>
<evidence type="ECO:0000256" key="2">
    <source>
        <dbReference type="ARBA" id="ARBA00022475"/>
    </source>
</evidence>
<evidence type="ECO:0000256" key="3">
    <source>
        <dbReference type="ARBA" id="ARBA00022622"/>
    </source>
</evidence>
<dbReference type="SUPFAM" id="SSF57302">
    <property type="entry name" value="Snake toxin-like"/>
    <property type="match status" value="1"/>
</dbReference>
<keyword evidence="6" id="KW-1015">Disulfide bond</keyword>
<comment type="subcellular location">
    <subcellularLocation>
        <location evidence="1">Cell membrane</location>
        <topology evidence="1">Lipid-anchor</topology>
        <topology evidence="1">GPI-anchor</topology>
    </subcellularLocation>
</comment>
<dbReference type="PANTHER" id="PTHR47613">
    <property type="entry name" value="SPERM ACROSOME MEMBRANE-ASSOCIATED PROTEIN 4"/>
    <property type="match status" value="1"/>
</dbReference>
<comment type="similarity">
    <text evidence="9">Belongs to the SPACA4/bouncer family.</text>
</comment>
<dbReference type="GO" id="GO:0005886">
    <property type="term" value="C:plasma membrane"/>
    <property type="evidence" value="ECO:0007669"/>
    <property type="project" value="UniProtKB-SubCell"/>
</dbReference>
<keyword evidence="5" id="KW-0472">Membrane</keyword>
<evidence type="ECO:0000256" key="1">
    <source>
        <dbReference type="ARBA" id="ARBA00004609"/>
    </source>
</evidence>
<evidence type="ECO:0000256" key="5">
    <source>
        <dbReference type="ARBA" id="ARBA00023136"/>
    </source>
</evidence>
<evidence type="ECO:0000313" key="12">
    <source>
        <dbReference type="Ensembl" id="ENSNMLP00000035991.1"/>
    </source>
</evidence>
<dbReference type="AlphaFoldDB" id="A0A8C6UGH2"/>
<keyword evidence="8" id="KW-0449">Lipoprotein</keyword>
<dbReference type="Proteomes" id="UP000694523">
    <property type="component" value="Unplaced"/>
</dbReference>
<evidence type="ECO:0000256" key="6">
    <source>
        <dbReference type="ARBA" id="ARBA00023157"/>
    </source>
</evidence>
<dbReference type="Pfam" id="PF00021">
    <property type="entry name" value="UPAR_LY6"/>
    <property type="match status" value="1"/>
</dbReference>
<feature type="chain" id="PRO_5034085136" description="UPAR/Ly6 domain-containing protein" evidence="10">
    <location>
        <begin position="26"/>
        <end position="132"/>
    </location>
</feature>
<keyword evidence="4 10" id="KW-0732">Signal</keyword>
<name>A0A8C6UGH2_9GOBI</name>
<dbReference type="Ensembl" id="ENSNMLT00000040122.1">
    <property type="protein sequence ID" value="ENSNMLP00000035991.1"/>
    <property type="gene ID" value="ENSNMLG00000022371.1"/>
</dbReference>
<dbReference type="GO" id="GO:0035036">
    <property type="term" value="P:sperm-egg recognition"/>
    <property type="evidence" value="ECO:0007669"/>
    <property type="project" value="TreeGrafter"/>
</dbReference>
<keyword evidence="3" id="KW-0336">GPI-anchor</keyword>
<evidence type="ECO:0000256" key="4">
    <source>
        <dbReference type="ARBA" id="ARBA00022729"/>
    </source>
</evidence>
<reference evidence="12" key="1">
    <citation type="submission" date="2025-08" db="UniProtKB">
        <authorList>
            <consortium name="Ensembl"/>
        </authorList>
    </citation>
    <scope>IDENTIFICATION</scope>
</reference>
<dbReference type="InterPro" id="IPR016054">
    <property type="entry name" value="LY6_UPA_recep-like"/>
</dbReference>
<dbReference type="InterPro" id="IPR046354">
    <property type="entry name" value="SPACA4/Bouncer"/>
</dbReference>
<accession>A0A8C6UGH2</accession>
<feature type="signal peptide" evidence="10">
    <location>
        <begin position="1"/>
        <end position="25"/>
    </location>
</feature>